<dbReference type="EMBL" id="GECZ01002647">
    <property type="protein sequence ID" value="JAS67122.1"/>
    <property type="molecule type" value="Transcribed_RNA"/>
</dbReference>
<dbReference type="PANTHER" id="PTHR45774">
    <property type="entry name" value="BTB/POZ DOMAIN-CONTAINING"/>
    <property type="match status" value="1"/>
</dbReference>
<protein>
    <recommendedName>
        <fullName evidence="1">MATH domain-containing protein</fullName>
    </recommendedName>
</protein>
<dbReference type="Pfam" id="PF22486">
    <property type="entry name" value="MATH_2"/>
    <property type="match status" value="1"/>
</dbReference>
<dbReference type="Gene3D" id="3.30.710.10">
    <property type="entry name" value="Potassium Channel Kv1.1, Chain A"/>
    <property type="match status" value="1"/>
</dbReference>
<dbReference type="Gene3D" id="1.25.40.420">
    <property type="match status" value="1"/>
</dbReference>
<dbReference type="SMART" id="SM00061">
    <property type="entry name" value="MATH"/>
    <property type="match status" value="1"/>
</dbReference>
<dbReference type="AlphaFoldDB" id="A0A1B6GXI9"/>
<evidence type="ECO:0000259" key="1">
    <source>
        <dbReference type="PROSITE" id="PS50144"/>
    </source>
</evidence>
<dbReference type="Gene3D" id="2.60.210.10">
    <property type="entry name" value="Apoptosis, Tumor Necrosis Factor Receptor Associated Protein 2, Chain A"/>
    <property type="match status" value="1"/>
</dbReference>
<name>A0A1B6GXI9_9HEMI</name>
<dbReference type="InterPro" id="IPR011333">
    <property type="entry name" value="SKP1/BTB/POZ_sf"/>
</dbReference>
<dbReference type="SUPFAM" id="SSF49599">
    <property type="entry name" value="TRAF domain-like"/>
    <property type="match status" value="1"/>
</dbReference>
<feature type="domain" description="MATH" evidence="1">
    <location>
        <begin position="280"/>
        <end position="399"/>
    </location>
</feature>
<dbReference type="Pfam" id="PF00651">
    <property type="entry name" value="BTB"/>
    <property type="match status" value="1"/>
</dbReference>
<accession>A0A1B6GXI9</accession>
<evidence type="ECO:0000313" key="2">
    <source>
        <dbReference type="EMBL" id="JAS67122.1"/>
    </source>
</evidence>
<dbReference type="PANTHER" id="PTHR45774:SF3">
    <property type="entry name" value="BTB (POZ) DOMAIN-CONTAINING 2B-RELATED"/>
    <property type="match status" value="1"/>
</dbReference>
<dbReference type="InterPro" id="IPR011705">
    <property type="entry name" value="BACK"/>
</dbReference>
<dbReference type="InterPro" id="IPR008974">
    <property type="entry name" value="TRAF-like"/>
</dbReference>
<organism evidence="2">
    <name type="scientific">Cuerna arida</name>
    <dbReference type="NCBI Taxonomy" id="1464854"/>
    <lineage>
        <taxon>Eukaryota</taxon>
        <taxon>Metazoa</taxon>
        <taxon>Ecdysozoa</taxon>
        <taxon>Arthropoda</taxon>
        <taxon>Hexapoda</taxon>
        <taxon>Insecta</taxon>
        <taxon>Pterygota</taxon>
        <taxon>Neoptera</taxon>
        <taxon>Paraneoptera</taxon>
        <taxon>Hemiptera</taxon>
        <taxon>Auchenorrhyncha</taxon>
        <taxon>Membracoidea</taxon>
        <taxon>Cicadellidae</taxon>
        <taxon>Cicadellinae</taxon>
        <taxon>Proconiini</taxon>
        <taxon>Cuerna</taxon>
    </lineage>
</organism>
<proteinExistence type="predicted"/>
<dbReference type="Pfam" id="PF07707">
    <property type="entry name" value="BACK"/>
    <property type="match status" value="1"/>
</dbReference>
<gene>
    <name evidence="2" type="ORF">g.14471</name>
</gene>
<dbReference type="InterPro" id="IPR002083">
    <property type="entry name" value="MATH/TRAF_dom"/>
</dbReference>
<dbReference type="SUPFAM" id="SSF54695">
    <property type="entry name" value="POZ domain"/>
    <property type="match status" value="1"/>
</dbReference>
<sequence>MEVGDDLPSHTKYWLTATSKNDCFFVLGPESGHTERIGAIKVLLFAYSEPLRNMLDNSELAERGDVRVVDIEPGTFWNFMKCVYGGSNIVIPKLSFCESVNLLYVVEKYLVAEIKPKVVAHILHLFPTDFDNIFCAISNPVCFSDKKIGELTMEILETKMDRVVSSKKFLQLSAEALLLIVKTDCLNINEPSVWDAVVKWAKYTTNSNDGKVLRKQILPHLKFIRFCTFTCEEFCKNVVTTGILTSDEVNEVCMFFGSGKTLMPKGISDSIHPRCNMEVKRTITYTVNDIENFSEQQESPKVSFQNYSWNVLLNKNADKLGVFLKCGGNSTNSSWMIPLYFELILLNQQDKPNLSKCLTHTFFTGESDWGFSSFYSWNQLMDISNGFLKDNTIIVMVHMKVEPE</sequence>
<reference evidence="2" key="1">
    <citation type="submission" date="2015-11" db="EMBL/GenBank/DDBJ databases">
        <title>De novo transcriptome assembly of four potential Pierce s Disease insect vectors from Arizona vineyards.</title>
        <authorList>
            <person name="Tassone E.E."/>
        </authorList>
    </citation>
    <scope>NUCLEOTIDE SEQUENCE</scope>
</reference>
<dbReference type="PROSITE" id="PS50144">
    <property type="entry name" value="MATH"/>
    <property type="match status" value="1"/>
</dbReference>
<dbReference type="InterPro" id="IPR000210">
    <property type="entry name" value="BTB/POZ_dom"/>
</dbReference>